<comment type="caution">
    <text evidence="2">The sequence shown here is derived from an EMBL/GenBank/DDBJ whole genome shotgun (WGS) entry which is preliminary data.</text>
</comment>
<feature type="compositionally biased region" description="Basic residues" evidence="1">
    <location>
        <begin position="130"/>
        <end position="146"/>
    </location>
</feature>
<feature type="region of interest" description="Disordered" evidence="1">
    <location>
        <begin position="296"/>
        <end position="317"/>
    </location>
</feature>
<feature type="region of interest" description="Disordered" evidence="1">
    <location>
        <begin position="124"/>
        <end position="214"/>
    </location>
</feature>
<evidence type="ECO:0000256" key="1">
    <source>
        <dbReference type="SAM" id="MobiDB-lite"/>
    </source>
</evidence>
<proteinExistence type="predicted"/>
<reference evidence="2" key="1">
    <citation type="submission" date="2022-08" db="EMBL/GenBank/DDBJ databases">
        <title>A Global Phylogenomic Analysis of the Shiitake Genus Lentinula.</title>
        <authorList>
            <consortium name="DOE Joint Genome Institute"/>
            <person name="Sierra-Patev S."/>
            <person name="Min B."/>
            <person name="Naranjo-Ortiz M."/>
            <person name="Looney B."/>
            <person name="Konkel Z."/>
            <person name="Slot J.C."/>
            <person name="Sakamoto Y."/>
            <person name="Steenwyk J.L."/>
            <person name="Rokas A."/>
            <person name="Carro J."/>
            <person name="Camarero S."/>
            <person name="Ferreira P."/>
            <person name="Molpeceres G."/>
            <person name="Ruiz-Duenas F.J."/>
            <person name="Serrano A."/>
            <person name="Henrissat B."/>
            <person name="Drula E."/>
            <person name="Hughes K.W."/>
            <person name="Mata J.L."/>
            <person name="Ishikawa N.K."/>
            <person name="Vargas-Isla R."/>
            <person name="Ushijima S."/>
            <person name="Smith C.A."/>
            <person name="Ahrendt S."/>
            <person name="Andreopoulos W."/>
            <person name="He G."/>
            <person name="Labutti K."/>
            <person name="Lipzen A."/>
            <person name="Ng V."/>
            <person name="Riley R."/>
            <person name="Sandor L."/>
            <person name="Barry K."/>
            <person name="Martinez A.T."/>
            <person name="Xiao Y."/>
            <person name="Gibbons J.G."/>
            <person name="Terashima K."/>
            <person name="Grigoriev I.V."/>
            <person name="Hibbett D.S."/>
        </authorList>
    </citation>
    <scope>NUCLEOTIDE SEQUENCE</scope>
    <source>
        <strain evidence="2">RHP3577 ss4</strain>
    </source>
</reference>
<dbReference type="Proteomes" id="UP001150217">
    <property type="component" value="Unassembled WGS sequence"/>
</dbReference>
<sequence>MSLQSVASLPMAQDDPPSDEEWFTPSGKEGTLPSGRHCSSVEFSTPRDDGLHHLSPGPWGNVPREPMADALELSPSIRMRDFAEVVVRPVSAVPAHHRQQLTSHRGPFWDLSLASVSGHGLQPAPDIRAHKQRGRTSYSHHSRFRARTREPSPGPDFGAHLRRPSRSLSPVVRYPPAQFDAASLRASRDQGQHHLSSTASSSYPPSYGAATEQHVPVKNRHRFRDPRQGEISLTVPAAMLNQVHPLVISALRTGWPSFISLNYFSRRMSEVGKSLISSGMWIMLDKLSSSPNAYESFPSSRSRAVAGTASQRTCPTP</sequence>
<evidence type="ECO:0000313" key="3">
    <source>
        <dbReference type="Proteomes" id="UP001150217"/>
    </source>
</evidence>
<feature type="compositionally biased region" description="Low complexity" evidence="1">
    <location>
        <begin position="196"/>
        <end position="211"/>
    </location>
</feature>
<accession>A0ABQ8VDR8</accession>
<dbReference type="EMBL" id="JANVFT010000052">
    <property type="protein sequence ID" value="KAJ4484616.1"/>
    <property type="molecule type" value="Genomic_DNA"/>
</dbReference>
<keyword evidence="3" id="KW-1185">Reference proteome</keyword>
<feature type="compositionally biased region" description="Low complexity" evidence="1">
    <location>
        <begin position="166"/>
        <end position="176"/>
    </location>
</feature>
<organism evidence="2 3">
    <name type="scientific">Lentinula lateritia</name>
    <dbReference type="NCBI Taxonomy" id="40482"/>
    <lineage>
        <taxon>Eukaryota</taxon>
        <taxon>Fungi</taxon>
        <taxon>Dikarya</taxon>
        <taxon>Basidiomycota</taxon>
        <taxon>Agaricomycotina</taxon>
        <taxon>Agaricomycetes</taxon>
        <taxon>Agaricomycetidae</taxon>
        <taxon>Agaricales</taxon>
        <taxon>Marasmiineae</taxon>
        <taxon>Omphalotaceae</taxon>
        <taxon>Lentinula</taxon>
    </lineage>
</organism>
<feature type="region of interest" description="Disordered" evidence="1">
    <location>
        <begin position="1"/>
        <end position="63"/>
    </location>
</feature>
<gene>
    <name evidence="2" type="ORF">C8R41DRAFT_868485</name>
</gene>
<name>A0ABQ8VDR8_9AGAR</name>
<evidence type="ECO:0000313" key="2">
    <source>
        <dbReference type="EMBL" id="KAJ4484616.1"/>
    </source>
</evidence>
<protein>
    <submittedName>
        <fullName evidence="2">Uncharacterized protein</fullName>
    </submittedName>
</protein>